<dbReference type="InterPro" id="IPR052930">
    <property type="entry name" value="TA_antitoxin_MntA"/>
</dbReference>
<keyword evidence="3" id="KW-1185">Reference proteome</keyword>
<dbReference type="PANTHER" id="PTHR43852">
    <property type="entry name" value="NUCLEOTIDYLTRANSFERASE"/>
    <property type="match status" value="1"/>
</dbReference>
<evidence type="ECO:0000313" key="2">
    <source>
        <dbReference type="EMBL" id="GGP11667.1"/>
    </source>
</evidence>
<dbReference type="Gene3D" id="3.30.460.10">
    <property type="entry name" value="Beta Polymerase, domain 2"/>
    <property type="match status" value="1"/>
</dbReference>
<sequence>MISQKDILDELSKNLNTWKEKYGVKRIGLFGSYSRGDYKESSDIDVIVEFNDMNLSFDNYMDLKFQLEDHFQKPVDLVILDDIKPALRQKNLKVQFITENSHETPALNDRIVNYS</sequence>
<comment type="caution">
    <text evidence="2">The sequence shown here is derived from an EMBL/GenBank/DDBJ whole genome shotgun (WGS) entry which is preliminary data.</text>
</comment>
<dbReference type="PANTHER" id="PTHR43852:SF2">
    <property type="entry name" value="PROTEIN ADENYLYLTRANSFERASE MNTA"/>
    <property type="match status" value="1"/>
</dbReference>
<name>A0ABQ2NVL9_9BACI</name>
<dbReference type="Pfam" id="PF01909">
    <property type="entry name" value="NTP_transf_2"/>
    <property type="match status" value="1"/>
</dbReference>
<dbReference type="EMBL" id="BMLW01000007">
    <property type="protein sequence ID" value="GGP11667.1"/>
    <property type="molecule type" value="Genomic_DNA"/>
</dbReference>
<proteinExistence type="predicted"/>
<dbReference type="RefSeq" id="WP_188734722.1">
    <property type="nucleotide sequence ID" value="NZ_BMLW01000007.1"/>
</dbReference>
<dbReference type="CDD" id="cd05403">
    <property type="entry name" value="NT_KNTase_like"/>
    <property type="match status" value="1"/>
</dbReference>
<organism evidence="2 3">
    <name type="scientific">Oceanobacillus neutriphilus</name>
    <dbReference type="NCBI Taxonomy" id="531815"/>
    <lineage>
        <taxon>Bacteria</taxon>
        <taxon>Bacillati</taxon>
        <taxon>Bacillota</taxon>
        <taxon>Bacilli</taxon>
        <taxon>Bacillales</taxon>
        <taxon>Bacillaceae</taxon>
        <taxon>Oceanobacillus</taxon>
    </lineage>
</organism>
<dbReference type="Proteomes" id="UP000641206">
    <property type="component" value="Unassembled WGS sequence"/>
</dbReference>
<gene>
    <name evidence="2" type="ORF">GCM10011346_24580</name>
</gene>
<feature type="domain" description="Polymerase nucleotidyl transferase" evidence="1">
    <location>
        <begin position="13"/>
        <end position="91"/>
    </location>
</feature>
<protein>
    <recommendedName>
        <fullName evidence="1">Polymerase nucleotidyl transferase domain-containing protein</fullName>
    </recommendedName>
</protein>
<evidence type="ECO:0000259" key="1">
    <source>
        <dbReference type="Pfam" id="PF01909"/>
    </source>
</evidence>
<reference evidence="3" key="1">
    <citation type="journal article" date="2019" name="Int. J. Syst. Evol. Microbiol.">
        <title>The Global Catalogue of Microorganisms (GCM) 10K type strain sequencing project: providing services to taxonomists for standard genome sequencing and annotation.</title>
        <authorList>
            <consortium name="The Broad Institute Genomics Platform"/>
            <consortium name="The Broad Institute Genome Sequencing Center for Infectious Disease"/>
            <person name="Wu L."/>
            <person name="Ma J."/>
        </authorList>
    </citation>
    <scope>NUCLEOTIDE SEQUENCE [LARGE SCALE GENOMIC DNA]</scope>
    <source>
        <strain evidence="3">CGMCC 1.7693</strain>
    </source>
</reference>
<dbReference type="InterPro" id="IPR002934">
    <property type="entry name" value="Polymerase_NTP_transf_dom"/>
</dbReference>
<dbReference type="SUPFAM" id="SSF81301">
    <property type="entry name" value="Nucleotidyltransferase"/>
    <property type="match status" value="1"/>
</dbReference>
<accession>A0ABQ2NVL9</accession>
<evidence type="ECO:0000313" key="3">
    <source>
        <dbReference type="Proteomes" id="UP000641206"/>
    </source>
</evidence>
<dbReference type="InterPro" id="IPR043519">
    <property type="entry name" value="NT_sf"/>
</dbReference>